<dbReference type="InterPro" id="IPR044730">
    <property type="entry name" value="RNase_H-like_dom_plant"/>
</dbReference>
<comment type="caution">
    <text evidence="2">The sequence shown here is derived from an EMBL/GenBank/DDBJ whole genome shotgun (WGS) entry which is preliminary data.</text>
</comment>
<name>A0A6D2JHA6_9BRAS</name>
<dbReference type="PANTHER" id="PTHR47723">
    <property type="entry name" value="OS05G0353850 PROTEIN"/>
    <property type="match status" value="1"/>
</dbReference>
<dbReference type="PANTHER" id="PTHR47723:SF13">
    <property type="entry name" value="PUTATIVE-RELATED"/>
    <property type="match status" value="1"/>
</dbReference>
<keyword evidence="3" id="KW-1185">Reference proteome</keyword>
<reference evidence="2" key="1">
    <citation type="submission" date="2020-01" db="EMBL/GenBank/DDBJ databases">
        <authorList>
            <person name="Mishra B."/>
        </authorList>
    </citation>
    <scope>NUCLEOTIDE SEQUENCE [LARGE SCALE GENOMIC DNA]</scope>
</reference>
<dbReference type="InterPro" id="IPR002156">
    <property type="entry name" value="RNaseH_domain"/>
</dbReference>
<dbReference type="SUPFAM" id="SSF53098">
    <property type="entry name" value="Ribonuclease H-like"/>
    <property type="match status" value="1"/>
</dbReference>
<evidence type="ECO:0000313" key="2">
    <source>
        <dbReference type="EMBL" id="CAA7039100.1"/>
    </source>
</evidence>
<dbReference type="Pfam" id="PF13456">
    <property type="entry name" value="RVT_3"/>
    <property type="match status" value="1"/>
</dbReference>
<evidence type="ECO:0000259" key="1">
    <source>
        <dbReference type="Pfam" id="PF13456"/>
    </source>
</evidence>
<sequence length="133" mass="14825">MKGKCGDRVKFVRDQAKEIILAHGARCPRNTGRTERLIRWTRPENGWVKLNTDGVSRGNPGAAAAGGVLRDEMGSWCRGFSPNIGTCMTPLAELWGVYYSLLMAWESKVQRVEMEIDLEIVVKFLKIGISDKG</sequence>
<dbReference type="EMBL" id="CACVBM020001206">
    <property type="protein sequence ID" value="CAA7039100.1"/>
    <property type="molecule type" value="Genomic_DNA"/>
</dbReference>
<dbReference type="InterPro" id="IPR053151">
    <property type="entry name" value="RNase_H-like"/>
</dbReference>
<feature type="domain" description="RNase H type-1" evidence="1">
    <location>
        <begin position="51"/>
        <end position="126"/>
    </location>
</feature>
<dbReference type="Gene3D" id="3.30.420.10">
    <property type="entry name" value="Ribonuclease H-like superfamily/Ribonuclease H"/>
    <property type="match status" value="1"/>
</dbReference>
<dbReference type="GO" id="GO:0003676">
    <property type="term" value="F:nucleic acid binding"/>
    <property type="evidence" value="ECO:0007669"/>
    <property type="project" value="InterPro"/>
</dbReference>
<dbReference type="InterPro" id="IPR036397">
    <property type="entry name" value="RNaseH_sf"/>
</dbReference>
<dbReference type="GO" id="GO:0004523">
    <property type="term" value="F:RNA-DNA hybrid ribonuclease activity"/>
    <property type="evidence" value="ECO:0007669"/>
    <property type="project" value="InterPro"/>
</dbReference>
<proteinExistence type="predicted"/>
<gene>
    <name evidence="2" type="ORF">MERR_LOCUS26335</name>
</gene>
<organism evidence="2 3">
    <name type="scientific">Microthlaspi erraticum</name>
    <dbReference type="NCBI Taxonomy" id="1685480"/>
    <lineage>
        <taxon>Eukaryota</taxon>
        <taxon>Viridiplantae</taxon>
        <taxon>Streptophyta</taxon>
        <taxon>Embryophyta</taxon>
        <taxon>Tracheophyta</taxon>
        <taxon>Spermatophyta</taxon>
        <taxon>Magnoliopsida</taxon>
        <taxon>eudicotyledons</taxon>
        <taxon>Gunneridae</taxon>
        <taxon>Pentapetalae</taxon>
        <taxon>rosids</taxon>
        <taxon>malvids</taxon>
        <taxon>Brassicales</taxon>
        <taxon>Brassicaceae</taxon>
        <taxon>Coluteocarpeae</taxon>
        <taxon>Microthlaspi</taxon>
    </lineage>
</organism>
<dbReference type="InterPro" id="IPR012337">
    <property type="entry name" value="RNaseH-like_sf"/>
</dbReference>
<dbReference type="CDD" id="cd06222">
    <property type="entry name" value="RNase_H_like"/>
    <property type="match status" value="1"/>
</dbReference>
<dbReference type="Proteomes" id="UP000467841">
    <property type="component" value="Unassembled WGS sequence"/>
</dbReference>
<protein>
    <recommendedName>
        <fullName evidence="1">RNase H type-1 domain-containing protein</fullName>
    </recommendedName>
</protein>
<dbReference type="AlphaFoldDB" id="A0A6D2JHA6"/>
<accession>A0A6D2JHA6</accession>
<evidence type="ECO:0000313" key="3">
    <source>
        <dbReference type="Proteomes" id="UP000467841"/>
    </source>
</evidence>
<dbReference type="OrthoDB" id="1752183at2759"/>